<reference evidence="2 3" key="1">
    <citation type="submission" date="2019-10" db="EMBL/GenBank/DDBJ databases">
        <title>Taxonomy of Antarctic Massilia spp.: description of Massilia rubra sp. nov., Massilia aquatica sp. nov., Massilia mucilaginosa sp. nov., Massilia frigida sp. nov. isolated from streams, lakes and regoliths.</title>
        <authorList>
            <person name="Holochova P."/>
            <person name="Sedlacek I."/>
            <person name="Kralova S."/>
            <person name="Maslanova I."/>
            <person name="Busse H.-J."/>
            <person name="Stankova E."/>
            <person name="Vrbovska V."/>
            <person name="Kovarovic V."/>
            <person name="Bartak M."/>
            <person name="Svec P."/>
            <person name="Pantucek R."/>
        </authorList>
    </citation>
    <scope>NUCLEOTIDE SEQUENCE [LARGE SCALE GENOMIC DNA]</scope>
    <source>
        <strain evidence="2 3">CCM 8695</strain>
    </source>
</reference>
<protein>
    <recommendedName>
        <fullName evidence="4">YcxB family protein</fullName>
    </recommendedName>
</protein>
<dbReference type="Proteomes" id="UP000621455">
    <property type="component" value="Unassembled WGS sequence"/>
</dbReference>
<keyword evidence="3" id="KW-1185">Reference proteome</keyword>
<organism evidence="2 3">
    <name type="scientific">Massilia frigida</name>
    <dbReference type="NCBI Taxonomy" id="2609281"/>
    <lineage>
        <taxon>Bacteria</taxon>
        <taxon>Pseudomonadati</taxon>
        <taxon>Pseudomonadota</taxon>
        <taxon>Betaproteobacteria</taxon>
        <taxon>Burkholderiales</taxon>
        <taxon>Oxalobacteraceae</taxon>
        <taxon>Telluria group</taxon>
        <taxon>Massilia</taxon>
    </lineage>
</organism>
<sequence>MHYYQYASIRIHYFVFGAFLTLGMIAGILNTSWTTVPQNAFLGTASLIIPFLCGGVWLVTTSLRFRLTLTPHALTLRRAYTTRTIERSDIESFKEVYDRNYGSVLWVQSRRRKRSSIVIPCVFKEKDAVMAWFQGIPALAAGMTWLQRHAAASPITCHGSGDDEVLPASCLAN</sequence>
<name>A0ABX0NHA1_9BURK</name>
<keyword evidence="1" id="KW-0812">Transmembrane</keyword>
<keyword evidence="1" id="KW-1133">Transmembrane helix</keyword>
<evidence type="ECO:0000313" key="3">
    <source>
        <dbReference type="Proteomes" id="UP000621455"/>
    </source>
</evidence>
<comment type="caution">
    <text evidence="2">The sequence shown here is derived from an EMBL/GenBank/DDBJ whole genome shotgun (WGS) entry which is preliminary data.</text>
</comment>
<accession>A0ABX0NHA1</accession>
<proteinExistence type="predicted"/>
<dbReference type="RefSeq" id="WP_167090840.1">
    <property type="nucleotide sequence ID" value="NZ_WHJG01000035.1"/>
</dbReference>
<evidence type="ECO:0000256" key="1">
    <source>
        <dbReference type="SAM" id="Phobius"/>
    </source>
</evidence>
<feature type="transmembrane region" description="Helical" evidence="1">
    <location>
        <begin position="39"/>
        <end position="59"/>
    </location>
</feature>
<evidence type="ECO:0008006" key="4">
    <source>
        <dbReference type="Google" id="ProtNLM"/>
    </source>
</evidence>
<feature type="transmembrane region" description="Helical" evidence="1">
    <location>
        <begin position="12"/>
        <end position="33"/>
    </location>
</feature>
<keyword evidence="1" id="KW-0472">Membrane</keyword>
<gene>
    <name evidence="2" type="ORF">F2P44_25435</name>
</gene>
<dbReference type="EMBL" id="WHJG01000035">
    <property type="protein sequence ID" value="NHZ82596.1"/>
    <property type="molecule type" value="Genomic_DNA"/>
</dbReference>
<evidence type="ECO:0000313" key="2">
    <source>
        <dbReference type="EMBL" id="NHZ82596.1"/>
    </source>
</evidence>